<reference evidence="1" key="1">
    <citation type="submission" date="2021-01" db="EMBL/GenBank/DDBJ databases">
        <authorList>
            <person name="Corre E."/>
            <person name="Pelletier E."/>
            <person name="Niang G."/>
            <person name="Scheremetjew M."/>
            <person name="Finn R."/>
            <person name="Kale V."/>
            <person name="Holt S."/>
            <person name="Cochrane G."/>
            <person name="Meng A."/>
            <person name="Brown T."/>
            <person name="Cohen L."/>
        </authorList>
    </citation>
    <scope>NUCLEOTIDE SEQUENCE</scope>
    <source>
        <strain evidence="1">GSO104</strain>
    </source>
</reference>
<dbReference type="AlphaFoldDB" id="A0A7S4R4V1"/>
<organism evidence="1">
    <name type="scientific">Ditylum brightwellii</name>
    <dbReference type="NCBI Taxonomy" id="49249"/>
    <lineage>
        <taxon>Eukaryota</taxon>
        <taxon>Sar</taxon>
        <taxon>Stramenopiles</taxon>
        <taxon>Ochrophyta</taxon>
        <taxon>Bacillariophyta</taxon>
        <taxon>Mediophyceae</taxon>
        <taxon>Lithodesmiophycidae</taxon>
        <taxon>Lithodesmiales</taxon>
        <taxon>Lithodesmiaceae</taxon>
        <taxon>Ditylum</taxon>
    </lineage>
</organism>
<gene>
    <name evidence="1" type="ORF">DBRI00130_LOCUS12995</name>
</gene>
<proteinExistence type="predicted"/>
<protein>
    <submittedName>
        <fullName evidence="1">Uncharacterized protein</fullName>
    </submittedName>
</protein>
<evidence type="ECO:0000313" key="1">
    <source>
        <dbReference type="EMBL" id="CAE4603550.1"/>
    </source>
</evidence>
<sequence length="443" mass="48825">MCTTTSCNDHSPTRRPVVKVTILSLSGIRRNLPDLREKERTNVVDEWRNMNQSPSSVSATVSVASSDECDQPLDIRVLSSSISCNGSPVVESMPLHLGIVTNPIETEKRDLVAVWDDEGRETSAHSNPHLTITFPEKGLSQDTCDQSCYKEVPDLCETETSGNSTVNDSSSAYDEYQDKVSALHVGRQLGRLFDENRDMQQPVAVHGAIDLHVGLDVNQDDRWGGSDWDDDLDEAHDTLDMTEDRSSPDRAQVEGVATLHLSGEECDKFVCDLPLKIKPESKESPHAVFSQKEVGDSVYINENAFLRVRVEVGTESTKTGRDSAHARPNITFLDPTLGSATMEEVVLRGQLGSPHHFQDNNGFIGYDEDDACSTALTGCTVNRDSYQFDSKIEQPIRATERWSVFSSLKAFTACVSGAAMYCNEDVAHILIDEVSCTSTIATW</sequence>
<dbReference type="EMBL" id="HBNS01016200">
    <property type="protein sequence ID" value="CAE4603550.1"/>
    <property type="molecule type" value="Transcribed_RNA"/>
</dbReference>
<name>A0A7S4R4V1_9STRA</name>
<accession>A0A7S4R4V1</accession>